<evidence type="ECO:0000256" key="1">
    <source>
        <dbReference type="SAM" id="Coils"/>
    </source>
</evidence>
<dbReference type="Proteomes" id="UP000317243">
    <property type="component" value="Unassembled WGS sequence"/>
</dbReference>
<dbReference type="OrthoDB" id="254153at2"/>
<dbReference type="RefSeq" id="WP_146510665.1">
    <property type="nucleotide sequence ID" value="NZ_SIHI01000008.1"/>
</dbReference>
<feature type="coiled-coil region" evidence="1">
    <location>
        <begin position="71"/>
        <end position="98"/>
    </location>
</feature>
<proteinExistence type="predicted"/>
<sequence>MTTTQGVRKMTLQLTPLLDLLLIVIFAQYMEVQETQVAVEQEASAALVERDQTIAELKTVEAELFETAQRLSVLRGELSEQSQQLALAQDQLETTQQQQNVLTDLLVELFDIPEQVVERTITSTKPPAGRTTSEVERLKERFRQIAVEQSGRVIEHLLSYEEIRKRCDVWDVHVTPDNFLTISSGDQILKMQIPIDISKDFVQQEFIDEFIETAHTLPDPKDLVIMMLTYDRRSQRWATEGVRDALPQIILRMNFESSSRTRYDYADLGFRIE</sequence>
<organism evidence="2 3">
    <name type="scientific">Thalassoglobus neptunius</name>
    <dbReference type="NCBI Taxonomy" id="1938619"/>
    <lineage>
        <taxon>Bacteria</taxon>
        <taxon>Pseudomonadati</taxon>
        <taxon>Planctomycetota</taxon>
        <taxon>Planctomycetia</taxon>
        <taxon>Planctomycetales</taxon>
        <taxon>Planctomycetaceae</taxon>
        <taxon>Thalassoglobus</taxon>
    </lineage>
</organism>
<keyword evidence="3" id="KW-1185">Reference proteome</keyword>
<dbReference type="AlphaFoldDB" id="A0A5C5WNC2"/>
<accession>A0A5C5WNC2</accession>
<keyword evidence="1" id="KW-0175">Coiled coil</keyword>
<evidence type="ECO:0000313" key="2">
    <source>
        <dbReference type="EMBL" id="TWT52087.1"/>
    </source>
</evidence>
<reference evidence="2 3" key="1">
    <citation type="submission" date="2019-02" db="EMBL/GenBank/DDBJ databases">
        <title>Deep-cultivation of Planctomycetes and their phenomic and genomic characterization uncovers novel biology.</title>
        <authorList>
            <person name="Wiegand S."/>
            <person name="Jogler M."/>
            <person name="Boedeker C."/>
            <person name="Pinto D."/>
            <person name="Vollmers J."/>
            <person name="Rivas-Marin E."/>
            <person name="Kohn T."/>
            <person name="Peeters S.H."/>
            <person name="Heuer A."/>
            <person name="Rast P."/>
            <person name="Oberbeckmann S."/>
            <person name="Bunk B."/>
            <person name="Jeske O."/>
            <person name="Meyerdierks A."/>
            <person name="Storesund J.E."/>
            <person name="Kallscheuer N."/>
            <person name="Luecker S."/>
            <person name="Lage O.M."/>
            <person name="Pohl T."/>
            <person name="Merkel B.J."/>
            <person name="Hornburger P."/>
            <person name="Mueller R.-W."/>
            <person name="Bruemmer F."/>
            <person name="Labrenz M."/>
            <person name="Spormann A.M."/>
            <person name="Op Den Camp H."/>
            <person name="Overmann J."/>
            <person name="Amann R."/>
            <person name="Jetten M.S.M."/>
            <person name="Mascher T."/>
            <person name="Medema M.H."/>
            <person name="Devos D.P."/>
            <person name="Kaster A.-K."/>
            <person name="Ovreas L."/>
            <person name="Rohde M."/>
            <person name="Galperin M.Y."/>
            <person name="Jogler C."/>
        </authorList>
    </citation>
    <scope>NUCLEOTIDE SEQUENCE [LARGE SCALE GENOMIC DNA]</scope>
    <source>
        <strain evidence="2 3">KOR42</strain>
    </source>
</reference>
<gene>
    <name evidence="2" type="ORF">KOR42_31840</name>
</gene>
<evidence type="ECO:0000313" key="3">
    <source>
        <dbReference type="Proteomes" id="UP000317243"/>
    </source>
</evidence>
<comment type="caution">
    <text evidence="2">The sequence shown here is derived from an EMBL/GenBank/DDBJ whole genome shotgun (WGS) entry which is preliminary data.</text>
</comment>
<dbReference type="EMBL" id="SIHI01000008">
    <property type="protein sequence ID" value="TWT52087.1"/>
    <property type="molecule type" value="Genomic_DNA"/>
</dbReference>
<name>A0A5C5WNC2_9PLAN</name>
<protein>
    <submittedName>
        <fullName evidence="2">Uncharacterized protein</fullName>
    </submittedName>
</protein>